<dbReference type="InterPro" id="IPR024692">
    <property type="entry name" value="PTS_EI"/>
</dbReference>
<dbReference type="PANTHER" id="PTHR46244">
    <property type="entry name" value="PHOSPHOENOLPYRUVATE-PROTEIN PHOSPHOTRANSFERASE"/>
    <property type="match status" value="1"/>
</dbReference>
<feature type="domain" description="HPr" evidence="20">
    <location>
        <begin position="2"/>
        <end position="90"/>
    </location>
</feature>
<keyword evidence="22" id="KW-1185">Reference proteome</keyword>
<dbReference type="InterPro" id="IPR015813">
    <property type="entry name" value="Pyrv/PenolPyrv_kinase-like_dom"/>
</dbReference>
<dbReference type="Gene3D" id="3.20.20.60">
    <property type="entry name" value="Phosphoenolpyruvate-binding domains"/>
    <property type="match status" value="1"/>
</dbReference>
<keyword evidence="8 16" id="KW-0963">Cytoplasm</keyword>
<dbReference type="InterPro" id="IPR008731">
    <property type="entry name" value="PTS_EIN"/>
</dbReference>
<feature type="binding site" evidence="18">
    <location>
        <begin position="568"/>
        <end position="569"/>
    </location>
    <ligand>
        <name>phosphoenolpyruvate</name>
        <dbReference type="ChEBI" id="CHEBI:58702"/>
    </ligand>
</feature>
<dbReference type="InterPro" id="IPR036618">
    <property type="entry name" value="PtsI_HPr-bd_sf"/>
</dbReference>
<feature type="active site" description="Proton donor" evidence="17">
    <location>
        <position position="616"/>
    </location>
</feature>
<dbReference type="CDD" id="cd00367">
    <property type="entry name" value="PTS-HPr_like"/>
    <property type="match status" value="1"/>
</dbReference>
<evidence type="ECO:0000256" key="8">
    <source>
        <dbReference type="ARBA" id="ARBA00022490"/>
    </source>
</evidence>
<keyword evidence="11 16" id="KW-0598">Phosphotransferase system</keyword>
<dbReference type="InterPro" id="IPR035895">
    <property type="entry name" value="HPr-like_sf"/>
</dbReference>
<gene>
    <name evidence="21" type="ORF">Ga0061067_102384</name>
</gene>
<keyword evidence="14 16" id="KW-0460">Magnesium</keyword>
<dbReference type="InterPro" id="IPR001020">
    <property type="entry name" value="PTS_HPr_His_P_site"/>
</dbReference>
<evidence type="ECO:0000256" key="11">
    <source>
        <dbReference type="ARBA" id="ARBA00022683"/>
    </source>
</evidence>
<evidence type="ECO:0000256" key="1">
    <source>
        <dbReference type="ARBA" id="ARBA00000683"/>
    </source>
</evidence>
<evidence type="ECO:0000256" key="6">
    <source>
        <dbReference type="ARBA" id="ARBA00016544"/>
    </source>
</evidence>
<dbReference type="AlphaFoldDB" id="A0A0K6HR93"/>
<dbReference type="GO" id="GO:0046872">
    <property type="term" value="F:metal ion binding"/>
    <property type="evidence" value="ECO:0007669"/>
    <property type="project" value="UniProtKB-KW"/>
</dbReference>
<feature type="binding site" evidence="18">
    <location>
        <position position="579"/>
    </location>
    <ligand>
        <name>phosphoenolpyruvate</name>
        <dbReference type="ChEBI" id="CHEBI:58702"/>
    </ligand>
</feature>
<evidence type="ECO:0000259" key="20">
    <source>
        <dbReference type="PROSITE" id="PS51350"/>
    </source>
</evidence>
<dbReference type="InterPro" id="IPR008279">
    <property type="entry name" value="PEP-util_enz_mobile_dom"/>
</dbReference>
<dbReference type="GO" id="GO:0009401">
    <property type="term" value="P:phosphoenolpyruvate-dependent sugar phosphotransferase system"/>
    <property type="evidence" value="ECO:0007669"/>
    <property type="project" value="UniProtKB-KW"/>
</dbReference>
<dbReference type="Pfam" id="PF00391">
    <property type="entry name" value="PEP-utilizers"/>
    <property type="match status" value="1"/>
</dbReference>
<dbReference type="PIRSF" id="PIRSF000732">
    <property type="entry name" value="PTS_enzyme_I"/>
    <property type="match status" value="1"/>
</dbReference>
<evidence type="ECO:0000256" key="15">
    <source>
        <dbReference type="ARBA" id="ARBA00033235"/>
    </source>
</evidence>
<evidence type="ECO:0000256" key="9">
    <source>
        <dbReference type="ARBA" id="ARBA00022597"/>
    </source>
</evidence>
<evidence type="ECO:0000256" key="14">
    <source>
        <dbReference type="ARBA" id="ARBA00022842"/>
    </source>
</evidence>
<evidence type="ECO:0000256" key="7">
    <source>
        <dbReference type="ARBA" id="ARBA00022448"/>
    </source>
</evidence>
<dbReference type="NCBIfam" id="TIGR01003">
    <property type="entry name" value="PTS_HPr_family"/>
    <property type="match status" value="1"/>
</dbReference>
<evidence type="ECO:0000313" key="21">
    <source>
        <dbReference type="EMBL" id="CUA93440.1"/>
    </source>
</evidence>
<dbReference type="SUPFAM" id="SSF47831">
    <property type="entry name" value="Enzyme I of the PEP:sugar phosphotransferase system HPr-binding (sub)domain"/>
    <property type="match status" value="1"/>
</dbReference>
<keyword evidence="7 16" id="KW-0813">Transport</keyword>
<sequence>METMKRVRVGVEGGLHARPAAELVRLAKGFEAEIVIGAGAQTASARSALKLLLLGVKEGDEVELRTSGPDAAEALSAVSGFLTGGTAHESAEAPVSVASKAIPASAEEHAPAAGAGPAGALKGIGTGGGPAIGPVFHFIQPALEAPAGPTPPEARSAELEKVEGARVRLLQQIHDDAARAVSPQSRDILTAIASLAEDADWAAAIAAHVADGQPAITAILTSGRETAAALAALPDPYARARAEDMNAVARLLALAVNGLKPVSLADCPEGAVIVAEDLTALEIGAADLRRTGGLICRNGSATSHAAILAKAFGIPAVFGVADPQGKLGAARTAALDGTSGLVYPDPSSDIAEEFTARCAQARAEAERLSALRDVAPVTRDGTPVIVAANIGSVKDIELAKKHGAMGVGLMRTEFLFLRRTALPDEEEQFSTYRTVLEAFPGHPVVIRTLDIGGDKPVRGISVPQEENPFLGLRGVRLCLANPGLFKVQLRALLRAAPYGDLKVMLPMVSDPAEIASTRKLIAACEAELTAEGKTFGSFDLGAMVETPAAALIADDLAAVTAFFSIGTNDLTQYVMAADRMNPSVASLCQTDHPAVLRAIRMVAQAAEAHGIWCGICGEAASDAGLLQTFLDAGVRELSMAPASIPRIKQAIGAATLSSPPQTP</sequence>
<name>A0A0K6HR93_9HYPH</name>
<evidence type="ECO:0000256" key="17">
    <source>
        <dbReference type="PIRSR" id="PIRSR000732-1"/>
    </source>
</evidence>
<dbReference type="GO" id="GO:0008965">
    <property type="term" value="F:phosphoenolpyruvate-protein phosphotransferase activity"/>
    <property type="evidence" value="ECO:0007669"/>
    <property type="project" value="UniProtKB-EC"/>
</dbReference>
<dbReference type="Gene3D" id="1.10.274.10">
    <property type="entry name" value="PtsI, HPr-binding domain"/>
    <property type="match status" value="1"/>
</dbReference>
<dbReference type="PRINTS" id="PR01736">
    <property type="entry name" value="PHPHTRNFRASE"/>
</dbReference>
<evidence type="ECO:0000256" key="18">
    <source>
        <dbReference type="PIRSR" id="PIRSR000732-2"/>
    </source>
</evidence>
<dbReference type="GO" id="GO:0005737">
    <property type="term" value="C:cytoplasm"/>
    <property type="evidence" value="ECO:0007669"/>
    <property type="project" value="UniProtKB-SubCell"/>
</dbReference>
<evidence type="ECO:0000313" key="22">
    <source>
        <dbReference type="Proteomes" id="UP000183900"/>
    </source>
</evidence>
<keyword evidence="13 16" id="KW-0418">Kinase</keyword>
<dbReference type="InterPro" id="IPR000032">
    <property type="entry name" value="HPr-like"/>
</dbReference>
<dbReference type="PROSITE" id="PS51350">
    <property type="entry name" value="PTS_HPR_DOM"/>
    <property type="match status" value="1"/>
</dbReference>
<feature type="binding site" evidence="19">
    <location>
        <position position="569"/>
    </location>
    <ligand>
        <name>Mg(2+)</name>
        <dbReference type="ChEBI" id="CHEBI:18420"/>
    </ligand>
</feature>
<dbReference type="Gene3D" id="3.50.30.10">
    <property type="entry name" value="Phosphohistidine domain"/>
    <property type="match status" value="1"/>
</dbReference>
<evidence type="ECO:0000256" key="19">
    <source>
        <dbReference type="PIRSR" id="PIRSR000732-3"/>
    </source>
</evidence>
<dbReference type="PRINTS" id="PR00107">
    <property type="entry name" value="PHOSPHOCPHPR"/>
</dbReference>
<dbReference type="Gene3D" id="3.30.1340.10">
    <property type="entry name" value="HPr-like"/>
    <property type="match status" value="1"/>
</dbReference>
<dbReference type="GO" id="GO:0016301">
    <property type="term" value="F:kinase activity"/>
    <property type="evidence" value="ECO:0007669"/>
    <property type="project" value="UniProtKB-KW"/>
</dbReference>
<reference evidence="22" key="1">
    <citation type="submission" date="2015-08" db="EMBL/GenBank/DDBJ databases">
        <authorList>
            <person name="Varghese N."/>
        </authorList>
    </citation>
    <scope>NUCLEOTIDE SEQUENCE [LARGE SCALE GENOMIC DNA]</scope>
    <source>
        <strain evidence="22">DSM 23407</strain>
    </source>
</reference>
<dbReference type="Pfam" id="PF00381">
    <property type="entry name" value="PTS-HPr"/>
    <property type="match status" value="1"/>
</dbReference>
<feature type="binding site" evidence="19">
    <location>
        <position position="545"/>
    </location>
    <ligand>
        <name>Mg(2+)</name>
        <dbReference type="ChEBI" id="CHEBI:18420"/>
    </ligand>
</feature>
<dbReference type="PROSITE" id="PS00369">
    <property type="entry name" value="PTS_HPR_HIS"/>
    <property type="match status" value="1"/>
</dbReference>
<dbReference type="NCBIfam" id="TIGR01417">
    <property type="entry name" value="PTS_I_fam"/>
    <property type="match status" value="1"/>
</dbReference>
<evidence type="ECO:0000256" key="13">
    <source>
        <dbReference type="ARBA" id="ARBA00022777"/>
    </source>
</evidence>
<proteinExistence type="inferred from homology"/>
<dbReference type="EC" id="2.7.3.9" evidence="5 16"/>
<accession>A0A0K6HR93</accession>
<dbReference type="Pfam" id="PF02896">
    <property type="entry name" value="PEP-utilizers_C"/>
    <property type="match status" value="1"/>
</dbReference>
<dbReference type="InterPro" id="IPR000121">
    <property type="entry name" value="PEP_util_C"/>
</dbReference>
<dbReference type="InterPro" id="IPR006318">
    <property type="entry name" value="PTS_EI-like"/>
</dbReference>
<keyword evidence="10 16" id="KW-0808">Transferase</keyword>
<protein>
    <recommendedName>
        <fullName evidence="6 16">Phosphoenolpyruvate-protein phosphotransferase</fullName>
        <ecNumber evidence="5 16">2.7.3.9</ecNumber>
    </recommendedName>
    <alternativeName>
        <fullName evidence="15 16">Phosphotransferase system, enzyme I</fullName>
    </alternativeName>
</protein>
<evidence type="ECO:0000256" key="5">
    <source>
        <dbReference type="ARBA" id="ARBA00012232"/>
    </source>
</evidence>
<keyword evidence="12 16" id="KW-0479">Metal-binding</keyword>
<comment type="catalytic activity">
    <reaction evidence="1 16">
        <text>L-histidyl-[protein] + phosphoenolpyruvate = N(pros)-phospho-L-histidyl-[protein] + pyruvate</text>
        <dbReference type="Rhea" id="RHEA:23880"/>
        <dbReference type="Rhea" id="RHEA-COMP:9745"/>
        <dbReference type="Rhea" id="RHEA-COMP:9746"/>
        <dbReference type="ChEBI" id="CHEBI:15361"/>
        <dbReference type="ChEBI" id="CHEBI:29979"/>
        <dbReference type="ChEBI" id="CHEBI:58702"/>
        <dbReference type="ChEBI" id="CHEBI:64837"/>
        <dbReference type="EC" id="2.7.3.9"/>
    </reaction>
</comment>
<dbReference type="SUPFAM" id="SSF55594">
    <property type="entry name" value="HPr-like"/>
    <property type="match status" value="1"/>
</dbReference>
<feature type="active site" description="Tele-phosphohistidine intermediate" evidence="17">
    <location>
        <position position="304"/>
    </location>
</feature>
<dbReference type="EMBL" id="CYHE01000002">
    <property type="protein sequence ID" value="CUA93440.1"/>
    <property type="molecule type" value="Genomic_DNA"/>
</dbReference>
<dbReference type="Pfam" id="PF05524">
    <property type="entry name" value="PEP-utilisers_N"/>
    <property type="match status" value="1"/>
</dbReference>
<dbReference type="InterPro" id="IPR040442">
    <property type="entry name" value="Pyrv_kinase-like_dom_sf"/>
</dbReference>
<comment type="subcellular location">
    <subcellularLocation>
        <location evidence="3 16">Cytoplasm</location>
    </subcellularLocation>
</comment>
<keyword evidence="9 16" id="KW-0762">Sugar transport</keyword>
<evidence type="ECO:0000256" key="12">
    <source>
        <dbReference type="ARBA" id="ARBA00022723"/>
    </source>
</evidence>
<dbReference type="RefSeq" id="WP_055454640.1">
    <property type="nucleotide sequence ID" value="NZ_CYHE01000002.1"/>
</dbReference>
<evidence type="ECO:0000256" key="3">
    <source>
        <dbReference type="ARBA" id="ARBA00004496"/>
    </source>
</evidence>
<comment type="similarity">
    <text evidence="4 16">Belongs to the PEP-utilizing enzyme family.</text>
</comment>
<dbReference type="SUPFAM" id="SSF52009">
    <property type="entry name" value="Phosphohistidine domain"/>
    <property type="match status" value="1"/>
</dbReference>
<dbReference type="PANTHER" id="PTHR46244:SF6">
    <property type="entry name" value="PHOSPHOENOLPYRUVATE-PROTEIN PHOSPHOTRANSFERASE"/>
    <property type="match status" value="1"/>
</dbReference>
<dbReference type="InterPro" id="IPR036637">
    <property type="entry name" value="Phosphohistidine_dom_sf"/>
</dbReference>
<evidence type="ECO:0000256" key="4">
    <source>
        <dbReference type="ARBA" id="ARBA00007837"/>
    </source>
</evidence>
<evidence type="ECO:0000256" key="2">
    <source>
        <dbReference type="ARBA" id="ARBA00001946"/>
    </source>
</evidence>
<feature type="binding site" evidence="18">
    <location>
        <position position="447"/>
    </location>
    <ligand>
        <name>phosphoenolpyruvate</name>
        <dbReference type="ChEBI" id="CHEBI:58702"/>
    </ligand>
</feature>
<feature type="binding site" evidence="18">
    <location>
        <position position="411"/>
    </location>
    <ligand>
        <name>phosphoenolpyruvate</name>
        <dbReference type="ChEBI" id="CHEBI:58702"/>
    </ligand>
</feature>
<dbReference type="Proteomes" id="UP000183900">
    <property type="component" value="Unassembled WGS sequence"/>
</dbReference>
<dbReference type="SUPFAM" id="SSF51621">
    <property type="entry name" value="Phosphoenolpyruvate/pyruvate domain"/>
    <property type="match status" value="1"/>
</dbReference>
<evidence type="ECO:0000256" key="10">
    <source>
        <dbReference type="ARBA" id="ARBA00022679"/>
    </source>
</evidence>
<comment type="function">
    <text evidence="16">General (non sugar-specific) component of the phosphoenolpyruvate-dependent sugar phosphotransferase system (sugar PTS). This major carbohydrate active-transport system catalyzes the phosphorylation of incoming sugar substrates concomitantly with their translocation across the cell membrane. Enzyme I transfers the phosphoryl group from phosphoenolpyruvate (PEP) to the phosphoryl carrier protein (HPr).</text>
</comment>
<dbReference type="InterPro" id="IPR050499">
    <property type="entry name" value="PEP-utilizing_PTS_enzyme"/>
</dbReference>
<evidence type="ECO:0000256" key="16">
    <source>
        <dbReference type="PIRNR" id="PIRNR000732"/>
    </source>
</evidence>
<comment type="cofactor">
    <cofactor evidence="2 16 19">
        <name>Mg(2+)</name>
        <dbReference type="ChEBI" id="CHEBI:18420"/>
    </cofactor>
</comment>
<organism evidence="21 22">
    <name type="scientific">Pannonibacter indicus</name>
    <dbReference type="NCBI Taxonomy" id="466044"/>
    <lineage>
        <taxon>Bacteria</taxon>
        <taxon>Pseudomonadati</taxon>
        <taxon>Pseudomonadota</taxon>
        <taxon>Alphaproteobacteria</taxon>
        <taxon>Hyphomicrobiales</taxon>
        <taxon>Stappiaceae</taxon>
        <taxon>Pannonibacter</taxon>
    </lineage>
</organism>